<dbReference type="Proteomes" id="UP001596481">
    <property type="component" value="Unassembled WGS sequence"/>
</dbReference>
<feature type="region of interest" description="Disordered" evidence="4">
    <location>
        <begin position="787"/>
        <end position="813"/>
    </location>
</feature>
<protein>
    <submittedName>
        <fullName evidence="8">Methyl-accepting chemotaxis protein</fullName>
    </submittedName>
</protein>
<dbReference type="InterPro" id="IPR004089">
    <property type="entry name" value="MCPsignal_dom"/>
</dbReference>
<dbReference type="CDD" id="cd11386">
    <property type="entry name" value="MCP_signal"/>
    <property type="match status" value="1"/>
</dbReference>
<feature type="domain" description="HAMP" evidence="7">
    <location>
        <begin position="324"/>
        <end position="377"/>
    </location>
</feature>
<feature type="domain" description="HAMP" evidence="7">
    <location>
        <begin position="423"/>
        <end position="469"/>
    </location>
</feature>
<dbReference type="Gene3D" id="3.30.450.20">
    <property type="entry name" value="PAS domain"/>
    <property type="match status" value="2"/>
</dbReference>
<organism evidence="8 9">
    <name type="scientific">Haloferax namakaokahaiae</name>
    <dbReference type="NCBI Taxonomy" id="1748331"/>
    <lineage>
        <taxon>Archaea</taxon>
        <taxon>Methanobacteriati</taxon>
        <taxon>Methanobacteriota</taxon>
        <taxon>Stenosarchaea group</taxon>
        <taxon>Halobacteria</taxon>
        <taxon>Halobacteriales</taxon>
        <taxon>Haloferacaceae</taxon>
        <taxon>Haloferax</taxon>
    </lineage>
</organism>
<evidence type="ECO:0000259" key="7">
    <source>
        <dbReference type="PROSITE" id="PS50885"/>
    </source>
</evidence>
<reference evidence="8 9" key="1">
    <citation type="journal article" date="2019" name="Int. J. Syst. Evol. Microbiol.">
        <title>The Global Catalogue of Microorganisms (GCM) 10K type strain sequencing project: providing services to taxonomists for standard genome sequencing and annotation.</title>
        <authorList>
            <consortium name="The Broad Institute Genomics Platform"/>
            <consortium name="The Broad Institute Genome Sequencing Center for Infectious Disease"/>
            <person name="Wu L."/>
            <person name="Ma J."/>
        </authorList>
    </citation>
    <scope>NUCLEOTIDE SEQUENCE [LARGE SCALE GENOMIC DNA]</scope>
    <source>
        <strain evidence="8 9">DSM 29988</strain>
    </source>
</reference>
<keyword evidence="5" id="KW-0472">Membrane</keyword>
<name>A0ABD5ZH24_9EURY</name>
<evidence type="ECO:0000313" key="9">
    <source>
        <dbReference type="Proteomes" id="UP001596481"/>
    </source>
</evidence>
<keyword evidence="5" id="KW-1133">Transmembrane helix</keyword>
<evidence type="ECO:0000259" key="6">
    <source>
        <dbReference type="PROSITE" id="PS50111"/>
    </source>
</evidence>
<evidence type="ECO:0000256" key="3">
    <source>
        <dbReference type="PROSITE-ProRule" id="PRU00284"/>
    </source>
</evidence>
<comment type="similarity">
    <text evidence="2">Belongs to the methyl-accepting chemotaxis (MCP) protein family.</text>
</comment>
<dbReference type="Gene3D" id="1.10.287.950">
    <property type="entry name" value="Methyl-accepting chemotaxis protein"/>
    <property type="match status" value="1"/>
</dbReference>
<dbReference type="RefSeq" id="WP_390224364.1">
    <property type="nucleotide sequence ID" value="NZ_JBHTAA010000005.1"/>
</dbReference>
<evidence type="ECO:0000256" key="4">
    <source>
        <dbReference type="SAM" id="MobiDB-lite"/>
    </source>
</evidence>
<feature type="transmembrane region" description="Helical" evidence="5">
    <location>
        <begin position="24"/>
        <end position="46"/>
    </location>
</feature>
<keyword evidence="1 3" id="KW-0807">Transducer</keyword>
<feature type="domain" description="Methyl-accepting transducer" evidence="6">
    <location>
        <begin position="488"/>
        <end position="724"/>
    </location>
</feature>
<dbReference type="PRINTS" id="PR00260">
    <property type="entry name" value="CHEMTRNSDUCR"/>
</dbReference>
<dbReference type="PROSITE" id="PS50885">
    <property type="entry name" value="HAMP"/>
    <property type="match status" value="2"/>
</dbReference>
<dbReference type="Pfam" id="PF00015">
    <property type="entry name" value="MCPsignal"/>
    <property type="match status" value="1"/>
</dbReference>
<dbReference type="PANTHER" id="PTHR32089:SF112">
    <property type="entry name" value="LYSOZYME-LIKE PROTEIN-RELATED"/>
    <property type="match status" value="1"/>
</dbReference>
<comment type="caution">
    <text evidence="8">The sequence shown here is derived from an EMBL/GenBank/DDBJ whole genome shotgun (WGS) entry which is preliminary data.</text>
</comment>
<sequence length="813" mass="85986">MRNPVSAAVELLERALPNVVRRSYAAKFGLALLAIILVMSAAGAFIHFDTKSLVESQTEAEIRGIAESQSQSVAEWAEAKQSTATFLAETLADRPATTTPAEHEQWLEQKLIDLPSDVRSLHYVNVGAGRVEASTIDGYGGTSLDSVTAPWGDDAETVASGSATGISDPYRANGEEVVAFMAPVTNMNGFVVLTVSLEARSHHFESPFPTGDVKVVNDDGTILLDNRKTSLLDQYGAKDGSSVAAIDSALSGDTGYQVVSERTGMADGQYAMAYAPIVGTDWVLTYHVPADRAFALQSKVTQNIGLLLAFAVGALFLVGLTIGRGTAKSLAVVADNARDIADGEVDGDVPETARIDEMGQLYDSFGEMQSYLTTVAGQAEALADKDFDNAVLDEDLPGSFGRAMSNTHHDLETLITELEAKAQEFSDVMAEAAAGDLTSRMAEDASNDAMNEVARSFNEMADQLETTIAEVAAFAETVAAASEEVTASAQEIESASQQVSESTQIMAEGAHEQQRSLEQTTGETSNLSASIEEVASSATELERTAKHTLEASEDGHVAAENAIETIEAVETRTEQTAERIEALESDMKEIGEIVELISSIADQTNILALNANIEAARAGEAGEGFAVVANEVKELAGETKESASEIEETIETVQTKSSESVSEMRETRAAVEDGVEAVEHAQTSLDTIVANARETVDGVDEISRTTDDQAASTEEVASMMDRVTDLSQDAADRAENVAAASEEQTASLSEVSRGADQLAKQSERLMSLVASFTVDAEQYAEADDSAFEFGDGTVAEGTDASAPTTDGGRTTQD</sequence>
<dbReference type="CDD" id="cd06225">
    <property type="entry name" value="HAMP"/>
    <property type="match status" value="2"/>
</dbReference>
<keyword evidence="9" id="KW-1185">Reference proteome</keyword>
<evidence type="ECO:0000256" key="5">
    <source>
        <dbReference type="SAM" id="Phobius"/>
    </source>
</evidence>
<gene>
    <name evidence="8" type="ORF">ACFQJC_13630</name>
</gene>
<dbReference type="EMBL" id="JBHTAA010000005">
    <property type="protein sequence ID" value="MFC7204562.1"/>
    <property type="molecule type" value="Genomic_DNA"/>
</dbReference>
<accession>A0ABD5ZH24</accession>
<dbReference type="AlphaFoldDB" id="A0ABD5ZH24"/>
<evidence type="ECO:0000313" key="8">
    <source>
        <dbReference type="EMBL" id="MFC7204562.1"/>
    </source>
</evidence>
<feature type="compositionally biased region" description="Polar residues" evidence="4">
    <location>
        <begin position="491"/>
        <end position="505"/>
    </location>
</feature>
<feature type="region of interest" description="Disordered" evidence="4">
    <location>
        <begin position="489"/>
        <end position="542"/>
    </location>
</feature>
<feature type="compositionally biased region" description="Polar residues" evidence="4">
    <location>
        <begin position="516"/>
        <end position="529"/>
    </location>
</feature>
<dbReference type="SMART" id="SM00304">
    <property type="entry name" value="HAMP"/>
    <property type="match status" value="2"/>
</dbReference>
<dbReference type="SUPFAM" id="SSF58104">
    <property type="entry name" value="Methyl-accepting chemotaxis protein (MCP) signaling domain"/>
    <property type="match status" value="1"/>
</dbReference>
<evidence type="ECO:0000256" key="1">
    <source>
        <dbReference type="ARBA" id="ARBA00023224"/>
    </source>
</evidence>
<dbReference type="Pfam" id="PF00672">
    <property type="entry name" value="HAMP"/>
    <property type="match status" value="2"/>
</dbReference>
<evidence type="ECO:0000256" key="2">
    <source>
        <dbReference type="ARBA" id="ARBA00029447"/>
    </source>
</evidence>
<feature type="compositionally biased region" description="Polar residues" evidence="4">
    <location>
        <begin position="801"/>
        <end position="813"/>
    </location>
</feature>
<dbReference type="SUPFAM" id="SSF158472">
    <property type="entry name" value="HAMP domain-like"/>
    <property type="match status" value="1"/>
</dbReference>
<dbReference type="InterPro" id="IPR004090">
    <property type="entry name" value="Chemotax_Me-accpt_rcpt"/>
</dbReference>
<dbReference type="InterPro" id="IPR003660">
    <property type="entry name" value="HAMP_dom"/>
</dbReference>
<dbReference type="Gene3D" id="6.10.340.10">
    <property type="match status" value="2"/>
</dbReference>
<dbReference type="PROSITE" id="PS50111">
    <property type="entry name" value="CHEMOTAXIS_TRANSDUC_2"/>
    <property type="match status" value="1"/>
</dbReference>
<proteinExistence type="inferred from homology"/>
<dbReference type="SMART" id="SM00283">
    <property type="entry name" value="MA"/>
    <property type="match status" value="1"/>
</dbReference>
<keyword evidence="5" id="KW-0812">Transmembrane</keyword>
<dbReference type="GO" id="GO:0007165">
    <property type="term" value="P:signal transduction"/>
    <property type="evidence" value="ECO:0007669"/>
    <property type="project" value="UniProtKB-KW"/>
</dbReference>
<dbReference type="PANTHER" id="PTHR32089">
    <property type="entry name" value="METHYL-ACCEPTING CHEMOTAXIS PROTEIN MCPB"/>
    <property type="match status" value="1"/>
</dbReference>